<dbReference type="Gene3D" id="1.20.1250.20">
    <property type="entry name" value="MFS general substrate transporter like domains"/>
    <property type="match status" value="1"/>
</dbReference>
<dbReference type="RefSeq" id="WP_013655396.1">
    <property type="nucleotide sequence ID" value="NC_015275.1"/>
</dbReference>
<evidence type="ECO:0000256" key="5">
    <source>
        <dbReference type="ARBA" id="ARBA00022989"/>
    </source>
</evidence>
<dbReference type="PANTHER" id="PTHR43266">
    <property type="entry name" value="MACROLIDE-EFFLUX PROTEIN"/>
    <property type="match status" value="1"/>
</dbReference>
<feature type="transmembrane region" description="Helical" evidence="7">
    <location>
        <begin position="139"/>
        <end position="162"/>
    </location>
</feature>
<evidence type="ECO:0000256" key="7">
    <source>
        <dbReference type="SAM" id="Phobius"/>
    </source>
</evidence>
<dbReference type="GO" id="GO:0022857">
    <property type="term" value="F:transmembrane transporter activity"/>
    <property type="evidence" value="ECO:0007669"/>
    <property type="project" value="InterPro"/>
</dbReference>
<dbReference type="InterPro" id="IPR020846">
    <property type="entry name" value="MFS_dom"/>
</dbReference>
<evidence type="ECO:0000313" key="10">
    <source>
        <dbReference type="Proteomes" id="UP000008467"/>
    </source>
</evidence>
<evidence type="ECO:0000256" key="6">
    <source>
        <dbReference type="ARBA" id="ARBA00023136"/>
    </source>
</evidence>
<feature type="transmembrane region" description="Helical" evidence="7">
    <location>
        <begin position="168"/>
        <end position="187"/>
    </location>
</feature>
<dbReference type="GO" id="GO:0005886">
    <property type="term" value="C:plasma membrane"/>
    <property type="evidence" value="ECO:0007669"/>
    <property type="project" value="UniProtKB-SubCell"/>
</dbReference>
<organism evidence="9 10">
    <name type="scientific">Cellulosilyticum lentocellum (strain ATCC 49066 / DSM 5427 / NCIMB 11756 / RHM5)</name>
    <name type="common">Clostridium lentocellum</name>
    <dbReference type="NCBI Taxonomy" id="642492"/>
    <lineage>
        <taxon>Bacteria</taxon>
        <taxon>Bacillati</taxon>
        <taxon>Bacillota</taxon>
        <taxon>Clostridia</taxon>
        <taxon>Lachnospirales</taxon>
        <taxon>Cellulosilyticaceae</taxon>
        <taxon>Cellulosilyticum</taxon>
    </lineage>
</organism>
<dbReference type="PANTHER" id="PTHR43266:SF9">
    <property type="entry name" value="PERMEASE, MAJOR FACILITATOR SUPERFAMILY-RELATED"/>
    <property type="match status" value="1"/>
</dbReference>
<accession>F2JJQ3</accession>
<dbReference type="STRING" id="642492.Clole_0348"/>
<dbReference type="eggNOG" id="COG2271">
    <property type="taxonomic scope" value="Bacteria"/>
</dbReference>
<keyword evidence="3" id="KW-1003">Cell membrane</keyword>
<comment type="subcellular location">
    <subcellularLocation>
        <location evidence="1">Cell membrane</location>
        <topology evidence="1">Multi-pass membrane protein</topology>
    </subcellularLocation>
</comment>
<gene>
    <name evidence="9" type="ordered locus">Clole_0348</name>
</gene>
<reference evidence="9 10" key="1">
    <citation type="journal article" date="2011" name="J. Bacteriol.">
        <title>Complete genome sequence of the cellulose-degrading bacterium Cellulosilyticum lentocellum.</title>
        <authorList>
            <consortium name="US DOE Joint Genome Institute"/>
            <person name="Miller D.A."/>
            <person name="Suen G."/>
            <person name="Bruce D."/>
            <person name="Copeland A."/>
            <person name="Cheng J.F."/>
            <person name="Detter C."/>
            <person name="Goodwin L.A."/>
            <person name="Han C.S."/>
            <person name="Hauser L.J."/>
            <person name="Land M.L."/>
            <person name="Lapidus A."/>
            <person name="Lucas S."/>
            <person name="Meincke L."/>
            <person name="Pitluck S."/>
            <person name="Tapia R."/>
            <person name="Teshima H."/>
            <person name="Woyke T."/>
            <person name="Fox B.G."/>
            <person name="Angert E.R."/>
            <person name="Currie C.R."/>
        </authorList>
    </citation>
    <scope>NUCLEOTIDE SEQUENCE [LARGE SCALE GENOMIC DNA]</scope>
    <source>
        <strain evidence="10">ATCC 49066 / DSM 5427 / NCIMB 11756 / RHM5</strain>
    </source>
</reference>
<evidence type="ECO:0000256" key="2">
    <source>
        <dbReference type="ARBA" id="ARBA00022448"/>
    </source>
</evidence>
<keyword evidence="4 7" id="KW-0812">Transmembrane</keyword>
<feature type="transmembrane region" description="Helical" evidence="7">
    <location>
        <begin position="12"/>
        <end position="37"/>
    </location>
</feature>
<feature type="transmembrane region" description="Helical" evidence="7">
    <location>
        <begin position="225"/>
        <end position="248"/>
    </location>
</feature>
<feature type="transmembrane region" description="Helical" evidence="7">
    <location>
        <begin position="43"/>
        <end position="64"/>
    </location>
</feature>
<dbReference type="KEGG" id="cle:Clole_0348"/>
<feature type="transmembrane region" description="Helical" evidence="7">
    <location>
        <begin position="315"/>
        <end position="338"/>
    </location>
</feature>
<keyword evidence="10" id="KW-1185">Reference proteome</keyword>
<name>F2JJQ3_CELLD</name>
<dbReference type="Proteomes" id="UP000008467">
    <property type="component" value="Chromosome"/>
</dbReference>
<feature type="transmembrane region" description="Helical" evidence="7">
    <location>
        <begin position="291"/>
        <end position="309"/>
    </location>
</feature>
<keyword evidence="2" id="KW-0813">Transport</keyword>
<feature type="transmembrane region" description="Helical" evidence="7">
    <location>
        <begin position="101"/>
        <end position="118"/>
    </location>
</feature>
<proteinExistence type="predicted"/>
<evidence type="ECO:0000256" key="4">
    <source>
        <dbReference type="ARBA" id="ARBA00022692"/>
    </source>
</evidence>
<keyword evidence="6 7" id="KW-0472">Membrane</keyword>
<evidence type="ECO:0000256" key="3">
    <source>
        <dbReference type="ARBA" id="ARBA00022475"/>
    </source>
</evidence>
<evidence type="ECO:0000259" key="8">
    <source>
        <dbReference type="PROSITE" id="PS50850"/>
    </source>
</evidence>
<dbReference type="Pfam" id="PF07690">
    <property type="entry name" value="MFS_1"/>
    <property type="match status" value="1"/>
</dbReference>
<feature type="transmembrane region" description="Helical" evidence="7">
    <location>
        <begin position="260"/>
        <end position="279"/>
    </location>
</feature>
<feature type="transmembrane region" description="Helical" evidence="7">
    <location>
        <begin position="384"/>
        <end position="402"/>
    </location>
</feature>
<dbReference type="SUPFAM" id="SSF103473">
    <property type="entry name" value="MFS general substrate transporter"/>
    <property type="match status" value="1"/>
</dbReference>
<feature type="transmembrane region" description="Helical" evidence="7">
    <location>
        <begin position="76"/>
        <end position="95"/>
    </location>
</feature>
<keyword evidence="5 7" id="KW-1133">Transmembrane helix</keyword>
<evidence type="ECO:0000313" key="9">
    <source>
        <dbReference type="EMBL" id="ADZ82095.1"/>
    </source>
</evidence>
<dbReference type="AlphaFoldDB" id="F2JJQ3"/>
<dbReference type="EMBL" id="CP002582">
    <property type="protein sequence ID" value="ADZ82095.1"/>
    <property type="molecule type" value="Genomic_DNA"/>
</dbReference>
<sequence length="416" mass="44975">MQGNKGWGKDFILMVIGQIISLFGNSILRFVLSLYVLDTTHSATIFGGILAISMIPSVVLSPIGGILSDRINRRNIMVGLDFITSALILGFAVLLKVSHPILLIGTVMIILGCIQAFYQPSVQASIPSLVDEEHLMAANGMVAQVSALASLFGPIVGGFLYAFVDMTWILVISTVCFFISAVMECFIKIPFVKKDRTQGILQMVIGDIKEAIHFLKDEQPILFKMLFIIAALNLFLSALLAVGLPYILNETLQLGSQYYGFAQAALAIGSIAGAILAGIVSKKVSMNKSYVFLFVACMGILPIAIGSYLTEIPIVAYVFIIIGELVCIMFATLFNVFGQTFVQTRTPNALMGKIMAFVMAIATCAYPLGQAMYGVLFDVLKNQVWLVILIGAVLSLLVSVAAQMNLRKLKESGATI</sequence>
<dbReference type="InterPro" id="IPR011701">
    <property type="entry name" value="MFS"/>
</dbReference>
<dbReference type="InterPro" id="IPR036259">
    <property type="entry name" value="MFS_trans_sf"/>
</dbReference>
<evidence type="ECO:0000256" key="1">
    <source>
        <dbReference type="ARBA" id="ARBA00004651"/>
    </source>
</evidence>
<protein>
    <submittedName>
        <fullName evidence="9">Major facilitator superfamily MFS_1</fullName>
    </submittedName>
</protein>
<feature type="domain" description="Major facilitator superfamily (MFS) profile" evidence="8">
    <location>
        <begin position="10"/>
        <end position="407"/>
    </location>
</feature>
<dbReference type="HOGENOM" id="CLU_034180_16_3_9"/>
<dbReference type="PROSITE" id="PS50850">
    <property type="entry name" value="MFS"/>
    <property type="match status" value="1"/>
</dbReference>
<feature type="transmembrane region" description="Helical" evidence="7">
    <location>
        <begin position="350"/>
        <end position="369"/>
    </location>
</feature>
<dbReference type="CDD" id="cd06173">
    <property type="entry name" value="MFS_MefA_like"/>
    <property type="match status" value="1"/>
</dbReference>